<accession>A0A0C2EYT2</accession>
<keyword evidence="2" id="KW-1185">Reference proteome</keyword>
<dbReference type="InterPro" id="IPR009959">
    <property type="entry name" value="Cyclase_SnoaL-like"/>
</dbReference>
<dbReference type="RefSeq" id="WP_040066447.1">
    <property type="nucleotide sequence ID" value="NZ_JXDG01000029.1"/>
</dbReference>
<protein>
    <submittedName>
        <fullName evidence="1">Putative membrane protein</fullName>
    </submittedName>
</protein>
<evidence type="ECO:0000313" key="1">
    <source>
        <dbReference type="EMBL" id="KIH84018.1"/>
    </source>
</evidence>
<dbReference type="Proteomes" id="UP000031535">
    <property type="component" value="Unassembled WGS sequence"/>
</dbReference>
<dbReference type="Gene3D" id="3.10.450.50">
    <property type="match status" value="1"/>
</dbReference>
<dbReference type="EMBL" id="JXDG01000029">
    <property type="protein sequence ID" value="KIH84018.1"/>
    <property type="molecule type" value="Genomic_DNA"/>
</dbReference>
<comment type="caution">
    <text evidence="1">The sequence shown here is derived from an EMBL/GenBank/DDBJ whole genome shotgun (WGS) entry which is preliminary data.</text>
</comment>
<dbReference type="GO" id="GO:0030638">
    <property type="term" value="P:polyketide metabolic process"/>
    <property type="evidence" value="ECO:0007669"/>
    <property type="project" value="InterPro"/>
</dbReference>
<gene>
    <name evidence="1" type="ORF">UCMB321_2210</name>
</gene>
<dbReference type="AlphaFoldDB" id="A0A0C2EYT2"/>
<evidence type="ECO:0000313" key="2">
    <source>
        <dbReference type="Proteomes" id="UP000031535"/>
    </source>
</evidence>
<dbReference type="PATRIC" id="fig|226910.6.peg.2198"/>
<sequence>MTARTPAENKAIVLEGFETLFNRKDLVAAERFWSSVYTQHSAHVPPGREGLFELVATASPDMRYECQLAVAEGDFVMLHGRFSGLGQPTNWVVVDILRLEDGVMVEHWDVIQDEVTRENSVGGHPMFGDQFPG</sequence>
<reference evidence="1 2" key="1">
    <citation type="submission" date="2015-01" db="EMBL/GenBank/DDBJ databases">
        <title>Complete genome of Pseudomonas batumici UCM B-321 producer of the batumin antibiotic with strong antistaphilococcal and potential anticancer activity.</title>
        <authorList>
            <person name="Klochko V.V."/>
            <person name="Zelena L.B."/>
            <person name="Elena K.A."/>
            <person name="Reva O.N."/>
        </authorList>
    </citation>
    <scope>NUCLEOTIDE SEQUENCE [LARGE SCALE GENOMIC DNA]</scope>
    <source>
        <strain evidence="1 2">UCM B-321</strain>
    </source>
</reference>
<dbReference type="STRING" id="226910.UCMB321_2210"/>
<dbReference type="OrthoDB" id="9812089at2"/>
<dbReference type="SUPFAM" id="SSF54427">
    <property type="entry name" value="NTF2-like"/>
    <property type="match status" value="1"/>
</dbReference>
<name>A0A0C2EYT2_9PSED</name>
<dbReference type="InterPro" id="IPR032710">
    <property type="entry name" value="NTF2-like_dom_sf"/>
</dbReference>
<dbReference type="Pfam" id="PF07366">
    <property type="entry name" value="SnoaL"/>
    <property type="match status" value="1"/>
</dbReference>
<proteinExistence type="predicted"/>
<organism evidence="1 2">
    <name type="scientific">Pseudomonas batumici</name>
    <dbReference type="NCBI Taxonomy" id="226910"/>
    <lineage>
        <taxon>Bacteria</taxon>
        <taxon>Pseudomonadati</taxon>
        <taxon>Pseudomonadota</taxon>
        <taxon>Gammaproteobacteria</taxon>
        <taxon>Pseudomonadales</taxon>
        <taxon>Pseudomonadaceae</taxon>
        <taxon>Pseudomonas</taxon>
    </lineage>
</organism>